<feature type="compositionally biased region" description="Low complexity" evidence="1">
    <location>
        <begin position="163"/>
        <end position="176"/>
    </location>
</feature>
<gene>
    <name evidence="3" type="ORF">FDT80_06020</name>
</gene>
<sequence>MRKPIHTDQEIIQAGESLMSKFDREVSATDIHKALGGKGKYSRIRALWDAHKESREEEQEADIPLPEECQDRIAEAASSLQASMESLVRSLIVRMTEQNVRQSALRERDFALLEAEHAKHVQILEEEITYLTDCLDEIEAQSDDETPINETADPEPSAPSLPAPASAAVAQAAPRKSPNRPVKKTRPAARKAVRSSPAKPKKSPGQAQTPS</sequence>
<evidence type="ECO:0000259" key="2">
    <source>
        <dbReference type="Pfam" id="PF11740"/>
    </source>
</evidence>
<keyword evidence="4" id="KW-1185">Reference proteome</keyword>
<dbReference type="Pfam" id="PF11740">
    <property type="entry name" value="KfrA_N"/>
    <property type="match status" value="1"/>
</dbReference>
<dbReference type="OrthoDB" id="9131752at2"/>
<comment type="caution">
    <text evidence="3">The sequence shown here is derived from an EMBL/GenBank/DDBJ whole genome shotgun (WGS) entry which is preliminary data.</text>
</comment>
<evidence type="ECO:0000313" key="3">
    <source>
        <dbReference type="EMBL" id="TMM55122.1"/>
    </source>
</evidence>
<organism evidence="3 4">
    <name type="scientific">Sulfitobacter sabulilitoris</name>
    <dbReference type="NCBI Taxonomy" id="2562655"/>
    <lineage>
        <taxon>Bacteria</taxon>
        <taxon>Pseudomonadati</taxon>
        <taxon>Pseudomonadota</taxon>
        <taxon>Alphaproteobacteria</taxon>
        <taxon>Rhodobacterales</taxon>
        <taxon>Roseobacteraceae</taxon>
        <taxon>Sulfitobacter</taxon>
    </lineage>
</organism>
<dbReference type="InterPro" id="IPR021104">
    <property type="entry name" value="KfrA_DNA-bd_N"/>
</dbReference>
<proteinExistence type="predicted"/>
<evidence type="ECO:0000256" key="1">
    <source>
        <dbReference type="SAM" id="MobiDB-lite"/>
    </source>
</evidence>
<dbReference type="AlphaFoldDB" id="A0A5S3QD82"/>
<accession>A0A5S3QD82</accession>
<dbReference type="EMBL" id="VANS01000001">
    <property type="protein sequence ID" value="TMM55122.1"/>
    <property type="molecule type" value="Genomic_DNA"/>
</dbReference>
<evidence type="ECO:0000313" key="4">
    <source>
        <dbReference type="Proteomes" id="UP000309550"/>
    </source>
</evidence>
<protein>
    <recommendedName>
        <fullName evidence="2">KfrA N-terminal DNA-binding domain-containing protein</fullName>
    </recommendedName>
</protein>
<feature type="domain" description="KfrA N-terminal DNA-binding" evidence="2">
    <location>
        <begin position="8"/>
        <end position="116"/>
    </location>
</feature>
<name>A0A5S3QD82_9RHOB</name>
<reference evidence="3 4" key="1">
    <citation type="submission" date="2019-05" db="EMBL/GenBank/DDBJ databases">
        <title>Sulfitobacter sabulilitoris sp. nov., isolated from a marine sand.</title>
        <authorList>
            <person name="Yoon J.-H."/>
        </authorList>
    </citation>
    <scope>NUCLEOTIDE SEQUENCE [LARGE SCALE GENOMIC DNA]</scope>
    <source>
        <strain evidence="3 4">HSMS-29</strain>
    </source>
</reference>
<feature type="region of interest" description="Disordered" evidence="1">
    <location>
        <begin position="144"/>
        <end position="211"/>
    </location>
</feature>
<dbReference type="Proteomes" id="UP000309550">
    <property type="component" value="Unassembled WGS sequence"/>
</dbReference>
<feature type="compositionally biased region" description="Basic residues" evidence="1">
    <location>
        <begin position="177"/>
        <end position="193"/>
    </location>
</feature>